<proteinExistence type="predicted"/>
<gene>
    <name evidence="1" type="ORF">SAMN05421841_2751</name>
</gene>
<dbReference type="SUPFAM" id="SSF52266">
    <property type="entry name" value="SGNH hydrolase"/>
    <property type="match status" value="1"/>
</dbReference>
<dbReference type="STRING" id="356305.SAMN05421841_2751"/>
<organism evidence="1 2">
    <name type="scientific">Chryseobacterium wanjuense</name>
    <dbReference type="NCBI Taxonomy" id="356305"/>
    <lineage>
        <taxon>Bacteria</taxon>
        <taxon>Pseudomonadati</taxon>
        <taxon>Bacteroidota</taxon>
        <taxon>Flavobacteriia</taxon>
        <taxon>Flavobacteriales</taxon>
        <taxon>Weeksellaceae</taxon>
        <taxon>Chryseobacterium group</taxon>
        <taxon>Chryseobacterium</taxon>
    </lineage>
</organism>
<name>A0A1I0RJH8_9FLAO</name>
<sequence>MKKFLFKISFYIIGVVAVLLFLGTFADGNTDDSYRHFTGPKPSNMIMGDSRGVQAVVPDILDAKFKDRKFTNFAFNIADSPYGKVYFEAIKKKLNPNTQNGIFILTVDPWSVSIDKGQEEKDLPETRSPLASMHFYDINPNYEYLLRNYPRSWFNIYKDREEVAKSNTYLHKNGWMEVTVDVHPDTVAARTVKKVEEAILSSKKQEISTYRLKSLENIIDFLKTKGSVYIVRIPPSEKVLEIEKKYSPDFSKRIKAIAEKQGIGFFDFSPEAKKYTYTDGNHMYKESGKVFTAQIADSILLHTKTLK</sequence>
<dbReference type="RefSeq" id="WP_089793485.1">
    <property type="nucleotide sequence ID" value="NZ_FOIU01000002.1"/>
</dbReference>
<dbReference type="AlphaFoldDB" id="A0A1I0RJH8"/>
<evidence type="ECO:0000313" key="2">
    <source>
        <dbReference type="Proteomes" id="UP000199469"/>
    </source>
</evidence>
<keyword evidence="2" id="KW-1185">Reference proteome</keyword>
<dbReference type="OrthoDB" id="1433719at2"/>
<evidence type="ECO:0000313" key="1">
    <source>
        <dbReference type="EMBL" id="SEW40920.1"/>
    </source>
</evidence>
<dbReference type="Proteomes" id="UP000199469">
    <property type="component" value="Unassembled WGS sequence"/>
</dbReference>
<reference evidence="2" key="1">
    <citation type="submission" date="2016-10" db="EMBL/GenBank/DDBJ databases">
        <authorList>
            <person name="Varghese N."/>
            <person name="Submissions S."/>
        </authorList>
    </citation>
    <scope>NUCLEOTIDE SEQUENCE [LARGE SCALE GENOMIC DNA]</scope>
    <source>
        <strain evidence="2">DSM 17724</strain>
    </source>
</reference>
<dbReference type="EMBL" id="FOIU01000002">
    <property type="protein sequence ID" value="SEW40920.1"/>
    <property type="molecule type" value="Genomic_DNA"/>
</dbReference>
<protein>
    <submittedName>
        <fullName evidence="1">Uncharacterized protein</fullName>
    </submittedName>
</protein>
<accession>A0A1I0RJH8</accession>